<sequence>MQSTSHQGPFPDRSREQTTPPMQTISNEIHDPPGANQEAVSEHPWSPRFDRRQSWSQQDQKHQMQERLMEVEQGRESGFSESGH</sequence>
<dbReference type="RefSeq" id="XP_058304326.1">
    <property type="nucleotide sequence ID" value="XM_058457427.1"/>
</dbReference>
<dbReference type="Proteomes" id="UP001150904">
    <property type="component" value="Unassembled WGS sequence"/>
</dbReference>
<evidence type="ECO:0000313" key="2">
    <source>
        <dbReference type="EMBL" id="KAJ5191386.1"/>
    </source>
</evidence>
<reference evidence="2" key="2">
    <citation type="journal article" date="2023" name="IMA Fungus">
        <title>Comparative genomic study of the Penicillium genus elucidates a diverse pangenome and 15 lateral gene transfer events.</title>
        <authorList>
            <person name="Petersen C."/>
            <person name="Sorensen T."/>
            <person name="Nielsen M.R."/>
            <person name="Sondergaard T.E."/>
            <person name="Sorensen J.L."/>
            <person name="Fitzpatrick D.A."/>
            <person name="Frisvad J.C."/>
            <person name="Nielsen K.L."/>
        </authorList>
    </citation>
    <scope>NUCLEOTIDE SEQUENCE</scope>
    <source>
        <strain evidence="2">IBT 15544</strain>
    </source>
</reference>
<evidence type="ECO:0000256" key="1">
    <source>
        <dbReference type="SAM" id="MobiDB-lite"/>
    </source>
</evidence>
<comment type="caution">
    <text evidence="2">The sequence shown here is derived from an EMBL/GenBank/DDBJ whole genome shotgun (WGS) entry which is preliminary data.</text>
</comment>
<feature type="compositionally biased region" description="Polar residues" evidence="1">
    <location>
        <begin position="17"/>
        <end position="27"/>
    </location>
</feature>
<name>A0A9W9JBR5_9EURO</name>
<evidence type="ECO:0000313" key="3">
    <source>
        <dbReference type="Proteomes" id="UP001150904"/>
    </source>
</evidence>
<gene>
    <name evidence="2" type="ORF">N7498_010371</name>
</gene>
<feature type="compositionally biased region" description="Basic and acidic residues" evidence="1">
    <location>
        <begin position="48"/>
        <end position="75"/>
    </location>
</feature>
<dbReference type="AlphaFoldDB" id="A0A9W9JBR5"/>
<dbReference type="OrthoDB" id="5425892at2759"/>
<dbReference type="GeneID" id="83184728"/>
<feature type="region of interest" description="Disordered" evidence="1">
    <location>
        <begin position="1"/>
        <end position="84"/>
    </location>
</feature>
<dbReference type="EMBL" id="JAPQKR010000016">
    <property type="protein sequence ID" value="KAJ5191386.1"/>
    <property type="molecule type" value="Genomic_DNA"/>
</dbReference>
<proteinExistence type="predicted"/>
<protein>
    <submittedName>
        <fullName evidence="2">Uncharacterized protein</fullName>
    </submittedName>
</protein>
<organism evidence="2 3">
    <name type="scientific">Penicillium cinerascens</name>
    <dbReference type="NCBI Taxonomy" id="70096"/>
    <lineage>
        <taxon>Eukaryota</taxon>
        <taxon>Fungi</taxon>
        <taxon>Dikarya</taxon>
        <taxon>Ascomycota</taxon>
        <taxon>Pezizomycotina</taxon>
        <taxon>Eurotiomycetes</taxon>
        <taxon>Eurotiomycetidae</taxon>
        <taxon>Eurotiales</taxon>
        <taxon>Aspergillaceae</taxon>
        <taxon>Penicillium</taxon>
    </lineage>
</organism>
<reference evidence="2" key="1">
    <citation type="submission" date="2022-12" db="EMBL/GenBank/DDBJ databases">
        <authorList>
            <person name="Petersen C."/>
        </authorList>
    </citation>
    <scope>NUCLEOTIDE SEQUENCE</scope>
    <source>
        <strain evidence="2">IBT 15544</strain>
    </source>
</reference>
<accession>A0A9W9JBR5</accession>
<keyword evidence="3" id="KW-1185">Reference proteome</keyword>